<feature type="domain" description="Siroheme decarboxylase AsnC-like ligand binding" evidence="6">
    <location>
        <begin position="229"/>
        <end position="314"/>
    </location>
</feature>
<comment type="similarity">
    <text evidence="3">Belongs to the Ahb/Nir family.</text>
</comment>
<proteinExistence type="inferred from homology"/>
<sequence>MTEFEKELLTILQEGIPIVENPFNAIAKKIGTSEDDVIESIKKLKKEKIIRQISPIYDTKALGYSSSLVAFKVKDIQKAVSVINSHPGVSHNYERNDQYNIWFTLAVPPDSKIGLDETVEILADLSGAEDYVILRTVKTYKIGVKLTFSSLDERSEDMNQSYNAGNVNLYEIEKNIIKITQEDIPLEPKPFHIFADKLGIPVYTLLHKLNQFKENRVMRRFAAILYHRKAGFKANGMTVWKVPEEIADDVGKFFSTFKSVSHCYLRTINGRWSYNLFSMIHGRTKEEIEEFVEKLSRETGISDYKILYSTKEFKKKRIRYFSEDFKLWEEAIINGERTGANIQG</sequence>
<dbReference type="STRING" id="123214.PERMA_0311"/>
<dbReference type="PANTHER" id="PTHR43413">
    <property type="entry name" value="TRANSCRIPTIONAL REGULATOR, ASNC FAMILY"/>
    <property type="match status" value="1"/>
</dbReference>
<dbReference type="InterPro" id="IPR036388">
    <property type="entry name" value="WH-like_DNA-bd_sf"/>
</dbReference>
<dbReference type="SUPFAM" id="SSF46785">
    <property type="entry name" value="Winged helix' DNA-binding domain"/>
    <property type="match status" value="1"/>
</dbReference>
<protein>
    <recommendedName>
        <fullName evidence="4">siroheme decarboxylase</fullName>
        <ecNumber evidence="4">4.1.1.111</ecNumber>
    </recommendedName>
</protein>
<evidence type="ECO:0000256" key="1">
    <source>
        <dbReference type="ARBA" id="ARBA00023239"/>
    </source>
</evidence>
<dbReference type="HOGENOM" id="CLU_049427_0_0_0"/>
<name>C0QTT9_PERMH</name>
<dbReference type="eggNOG" id="COG1522">
    <property type="taxonomic scope" value="Bacteria"/>
</dbReference>
<evidence type="ECO:0000256" key="2">
    <source>
        <dbReference type="ARBA" id="ARBA00023444"/>
    </source>
</evidence>
<keyword evidence="9" id="KW-1185">Reference proteome</keyword>
<feature type="domain" description="Siroheme decarboxylase NirL-like HTH" evidence="7">
    <location>
        <begin position="173"/>
        <end position="219"/>
    </location>
</feature>
<dbReference type="EC" id="4.1.1.111" evidence="4"/>
<feature type="domain" description="Siroheme decarboxylase AsnC-like ligand binding" evidence="6">
    <location>
        <begin position="62"/>
        <end position="141"/>
    </location>
</feature>
<keyword evidence="1" id="KW-0456">Lyase</keyword>
<dbReference type="Proteomes" id="UP000001366">
    <property type="component" value="Chromosome"/>
</dbReference>
<dbReference type="Pfam" id="PF17805">
    <property type="entry name" value="AsnC_trans_reg2"/>
    <property type="match status" value="2"/>
</dbReference>
<dbReference type="Gene3D" id="1.10.10.10">
    <property type="entry name" value="Winged helix-like DNA-binding domain superfamily/Winged helix DNA-binding domain"/>
    <property type="match status" value="1"/>
</dbReference>
<reference evidence="8 9" key="1">
    <citation type="journal article" date="2009" name="J. Bacteriol.">
        <title>Complete and draft genome sequences of six members of the Aquificales.</title>
        <authorList>
            <person name="Reysenbach A.L."/>
            <person name="Hamamura N."/>
            <person name="Podar M."/>
            <person name="Griffiths E."/>
            <person name="Ferreira S."/>
            <person name="Hochstein R."/>
            <person name="Heidelberg J."/>
            <person name="Johnson J."/>
            <person name="Mead D."/>
            <person name="Pohorille A."/>
            <person name="Sarmiento M."/>
            <person name="Schweighofer K."/>
            <person name="Seshadri R."/>
            <person name="Voytek M.A."/>
        </authorList>
    </citation>
    <scope>NUCLEOTIDE SEQUENCE [LARGE SCALE GENOMIC DNA]</scope>
    <source>
        <strain evidence="9">DSM 14350 / EX-H1</strain>
    </source>
</reference>
<dbReference type="InterPro" id="IPR053953">
    <property type="entry name" value="NirdL-like_HTH"/>
</dbReference>
<dbReference type="InterPro" id="IPR040523">
    <property type="entry name" value="AsnC_trans_reg2"/>
</dbReference>
<dbReference type="PANTHER" id="PTHR43413:SF1">
    <property type="entry name" value="SIROHEME DECARBOXYLASE NIRL SUBUNIT"/>
    <property type="match status" value="1"/>
</dbReference>
<evidence type="ECO:0000259" key="7">
    <source>
        <dbReference type="Pfam" id="PF22451"/>
    </source>
</evidence>
<dbReference type="EMBL" id="CP001230">
    <property type="protein sequence ID" value="ACO04284.1"/>
    <property type="molecule type" value="Genomic_DNA"/>
</dbReference>
<dbReference type="InterPro" id="IPR036390">
    <property type="entry name" value="WH_DNA-bd_sf"/>
</dbReference>
<gene>
    <name evidence="8" type="ordered locus">PERMA_0311</name>
</gene>
<comment type="catalytic activity">
    <reaction evidence="5">
        <text>siroheme + 2 H(+) = 12,18-didecarboxysiroheme + 2 CO2</text>
        <dbReference type="Rhea" id="RHEA:19093"/>
        <dbReference type="ChEBI" id="CHEBI:15378"/>
        <dbReference type="ChEBI" id="CHEBI:16526"/>
        <dbReference type="ChEBI" id="CHEBI:60052"/>
        <dbReference type="ChEBI" id="CHEBI:140497"/>
        <dbReference type="EC" id="4.1.1.111"/>
    </reaction>
</comment>
<evidence type="ECO:0000313" key="8">
    <source>
        <dbReference type="EMBL" id="ACO04284.1"/>
    </source>
</evidence>
<dbReference type="OrthoDB" id="9806536at2"/>
<evidence type="ECO:0000256" key="4">
    <source>
        <dbReference type="ARBA" id="ARBA00023471"/>
    </source>
</evidence>
<dbReference type="AlphaFoldDB" id="C0QTT9"/>
<evidence type="ECO:0000256" key="5">
    <source>
        <dbReference type="ARBA" id="ARBA00048470"/>
    </source>
</evidence>
<evidence type="ECO:0000259" key="6">
    <source>
        <dbReference type="Pfam" id="PF17805"/>
    </source>
</evidence>
<comment type="pathway">
    <text evidence="2">Porphyrin-containing compound metabolism.</text>
</comment>
<dbReference type="InterPro" id="IPR050684">
    <property type="entry name" value="HTH-Siroheme_Decarb"/>
</dbReference>
<dbReference type="RefSeq" id="WP_012676522.1">
    <property type="nucleotide sequence ID" value="NC_012440.1"/>
</dbReference>
<evidence type="ECO:0000313" key="9">
    <source>
        <dbReference type="Proteomes" id="UP000001366"/>
    </source>
</evidence>
<organism evidence="8 9">
    <name type="scientific">Persephonella marina (strain DSM 14350 / EX-H1)</name>
    <dbReference type="NCBI Taxonomy" id="123214"/>
    <lineage>
        <taxon>Bacteria</taxon>
        <taxon>Pseudomonadati</taxon>
        <taxon>Aquificota</taxon>
        <taxon>Aquificia</taxon>
        <taxon>Aquificales</taxon>
        <taxon>Hydrogenothermaceae</taxon>
        <taxon>Persephonella</taxon>
    </lineage>
</organism>
<dbReference type="Gene3D" id="3.30.70.3460">
    <property type="match status" value="2"/>
</dbReference>
<dbReference type="PaxDb" id="123214-PERMA_0311"/>
<dbReference type="KEGG" id="pmx:PERMA_0311"/>
<dbReference type="GO" id="GO:0016829">
    <property type="term" value="F:lyase activity"/>
    <property type="evidence" value="ECO:0007669"/>
    <property type="project" value="UniProtKB-KW"/>
</dbReference>
<feature type="domain" description="Siroheme decarboxylase NirL-like HTH" evidence="7">
    <location>
        <begin position="5"/>
        <end position="51"/>
    </location>
</feature>
<accession>C0QTT9</accession>
<evidence type="ECO:0000256" key="3">
    <source>
        <dbReference type="ARBA" id="ARBA00023457"/>
    </source>
</evidence>
<dbReference type="Pfam" id="PF22451">
    <property type="entry name" value="NirdL-like_HTH"/>
    <property type="match status" value="2"/>
</dbReference>